<feature type="transmembrane region" description="Helical" evidence="1">
    <location>
        <begin position="12"/>
        <end position="29"/>
    </location>
</feature>
<reference evidence="2 3" key="1">
    <citation type="submission" date="2018-11" db="EMBL/GenBank/DDBJ databases">
        <title>Flavobacterium sp. nov., YIM 102701-2 draft genome.</title>
        <authorList>
            <person name="Li G."/>
            <person name="Jiang Y."/>
        </authorList>
    </citation>
    <scope>NUCLEOTIDE SEQUENCE [LARGE SCALE GENOMIC DNA]</scope>
    <source>
        <strain evidence="2 3">YIM 102701-2</strain>
    </source>
</reference>
<evidence type="ECO:0000313" key="2">
    <source>
        <dbReference type="EMBL" id="RRJ90566.1"/>
    </source>
</evidence>
<keyword evidence="1" id="KW-0472">Membrane</keyword>
<organism evidence="2 3">
    <name type="scientific">Paenimyroides tangerinum</name>
    <dbReference type="NCBI Taxonomy" id="2488728"/>
    <lineage>
        <taxon>Bacteria</taxon>
        <taxon>Pseudomonadati</taxon>
        <taxon>Bacteroidota</taxon>
        <taxon>Flavobacteriia</taxon>
        <taxon>Flavobacteriales</taxon>
        <taxon>Flavobacteriaceae</taxon>
        <taxon>Paenimyroides</taxon>
    </lineage>
</organism>
<dbReference type="OrthoDB" id="1349160at2"/>
<dbReference type="EMBL" id="RQVQ01000016">
    <property type="protein sequence ID" value="RRJ90566.1"/>
    <property type="molecule type" value="Genomic_DNA"/>
</dbReference>
<keyword evidence="3" id="KW-1185">Reference proteome</keyword>
<dbReference type="AlphaFoldDB" id="A0A3P3W996"/>
<proteinExistence type="predicted"/>
<accession>A0A3P3W996</accession>
<keyword evidence="1" id="KW-0812">Transmembrane</keyword>
<protein>
    <submittedName>
        <fullName evidence="2">Uncharacterized protein</fullName>
    </submittedName>
</protein>
<keyword evidence="1" id="KW-1133">Transmembrane helix</keyword>
<dbReference type="Proteomes" id="UP000275719">
    <property type="component" value="Unassembled WGS sequence"/>
</dbReference>
<evidence type="ECO:0000313" key="3">
    <source>
        <dbReference type="Proteomes" id="UP000275719"/>
    </source>
</evidence>
<dbReference type="RefSeq" id="WP_125018975.1">
    <property type="nucleotide sequence ID" value="NZ_RQVQ01000016.1"/>
</dbReference>
<evidence type="ECO:0000256" key="1">
    <source>
        <dbReference type="SAM" id="Phobius"/>
    </source>
</evidence>
<comment type="caution">
    <text evidence="2">The sequence shown here is derived from an EMBL/GenBank/DDBJ whole genome shotgun (WGS) entry which is preliminary data.</text>
</comment>
<name>A0A3P3W996_9FLAO</name>
<gene>
    <name evidence="2" type="ORF">EG240_08545</name>
</gene>
<feature type="transmembrane region" description="Helical" evidence="1">
    <location>
        <begin position="41"/>
        <end position="63"/>
    </location>
</feature>
<sequence length="152" mass="17861">MITSKFSNTAYFYSILVISFPIISAYFVRKILGFTNGDYNWQIILFLVFAAILILAVVIWGFFVEMNVRMAKFILDDEKIVIKQLLGIGTQRQHNWKDLQGFVIRSFVTRGQHQEHLYLIKENKSVAVMSSLYMKNYMEVRNQITQHLELLK</sequence>